<dbReference type="Gene3D" id="2.115.10.20">
    <property type="entry name" value="Glycosyl hydrolase domain, family 43"/>
    <property type="match status" value="1"/>
</dbReference>
<dbReference type="InterPro" id="IPR006710">
    <property type="entry name" value="Glyco_hydro_43"/>
</dbReference>
<protein>
    <submittedName>
        <fullName evidence="5">Family 43 glycosylhydrolase</fullName>
    </submittedName>
</protein>
<organism evidence="5 6">
    <name type="scientific">Leeuwenhoekiella parthenopeia</name>
    <dbReference type="NCBI Taxonomy" id="2890320"/>
    <lineage>
        <taxon>Bacteria</taxon>
        <taxon>Pseudomonadati</taxon>
        <taxon>Bacteroidota</taxon>
        <taxon>Flavobacteriia</taxon>
        <taxon>Flavobacteriales</taxon>
        <taxon>Flavobacteriaceae</taxon>
        <taxon>Leeuwenhoekiella</taxon>
    </lineage>
</organism>
<dbReference type="Pfam" id="PF04616">
    <property type="entry name" value="Glyco_hydro_43"/>
    <property type="match status" value="1"/>
</dbReference>
<reference evidence="5 6" key="1">
    <citation type="submission" date="2021-11" db="EMBL/GenBank/DDBJ databases">
        <title>Seasonal and diel survey of microbial diversity of the Tyrrhenian coast.</title>
        <authorList>
            <person name="Gattoni G."/>
            <person name="Corral P."/>
        </authorList>
    </citation>
    <scope>NUCLEOTIDE SEQUENCE [LARGE SCALE GENOMIC DNA]</scope>
    <source>
        <strain evidence="5 6">Mr9</strain>
    </source>
</reference>
<evidence type="ECO:0000256" key="1">
    <source>
        <dbReference type="ARBA" id="ARBA00009865"/>
    </source>
</evidence>
<evidence type="ECO:0000256" key="4">
    <source>
        <dbReference type="RuleBase" id="RU361187"/>
    </source>
</evidence>
<keyword evidence="2 4" id="KW-0378">Hydrolase</keyword>
<gene>
    <name evidence="5" type="ORF">LLW17_01000</name>
</gene>
<evidence type="ECO:0000256" key="2">
    <source>
        <dbReference type="ARBA" id="ARBA00022801"/>
    </source>
</evidence>
<dbReference type="CDD" id="cd08986">
    <property type="entry name" value="GH43-like"/>
    <property type="match status" value="1"/>
</dbReference>
<dbReference type="SUPFAM" id="SSF75005">
    <property type="entry name" value="Arabinanase/levansucrase/invertase"/>
    <property type="match status" value="1"/>
</dbReference>
<proteinExistence type="inferred from homology"/>
<dbReference type="InterPro" id="IPR023296">
    <property type="entry name" value="Glyco_hydro_beta-prop_sf"/>
</dbReference>
<dbReference type="EMBL" id="JAJGMW010000001">
    <property type="protein sequence ID" value="MCC4211281.1"/>
    <property type="molecule type" value="Genomic_DNA"/>
</dbReference>
<keyword evidence="3 4" id="KW-0326">Glycosidase</keyword>
<dbReference type="PANTHER" id="PTHR42812:SF14">
    <property type="entry name" value="SECRETED PROTEIN"/>
    <property type="match status" value="1"/>
</dbReference>
<dbReference type="Proteomes" id="UP001197770">
    <property type="component" value="Unassembled WGS sequence"/>
</dbReference>
<dbReference type="InterPro" id="IPR051795">
    <property type="entry name" value="Glycosyl_Hydrlase_43"/>
</dbReference>
<evidence type="ECO:0000313" key="6">
    <source>
        <dbReference type="Proteomes" id="UP001197770"/>
    </source>
</evidence>
<dbReference type="PROSITE" id="PS51257">
    <property type="entry name" value="PROKAR_LIPOPROTEIN"/>
    <property type="match status" value="1"/>
</dbReference>
<dbReference type="PANTHER" id="PTHR42812">
    <property type="entry name" value="BETA-XYLOSIDASE"/>
    <property type="match status" value="1"/>
</dbReference>
<evidence type="ECO:0000313" key="5">
    <source>
        <dbReference type="EMBL" id="MCC4211281.1"/>
    </source>
</evidence>
<sequence>MKNILKILFVSVFCTAVIACKNGQDSNYREGLKSKENSIRQSPSDSLIQMINKHDRAIHLMKDTWMRDPFIALCPDGNYYLSATRMTESFPDSIASIEFWRSQDLTNWEKLGVRWRANDSEFGKALLKKAMDNDRQAMIWAPEIHFINGKWIIVNTSNMGMANLMITESDELAPPYIEPFGAELGHRHDPSIFMDDDQPYLVYKMAAIQRLKKDFSGFDGEEINIGPSDRKMGHEGAYIIKVQNKYILFGTAWSTDEMRKGTYNLYYAVSDKVNGPYGKRQFAGRFLGHGTPFKDKNGNWWCTAFYNANEPTLKPHEVENKDMSNTAFTINKQGLTLVPMEIKIENDAVKIKALDPAYQNPGNEEVQNFQFE</sequence>
<evidence type="ECO:0000256" key="3">
    <source>
        <dbReference type="ARBA" id="ARBA00023295"/>
    </source>
</evidence>
<dbReference type="RefSeq" id="WP_228228404.1">
    <property type="nucleotide sequence ID" value="NZ_JAJGMW010000001.1"/>
</dbReference>
<name>A0ABS8GMS5_9FLAO</name>
<comment type="similarity">
    <text evidence="1 4">Belongs to the glycosyl hydrolase 43 family.</text>
</comment>
<keyword evidence="6" id="KW-1185">Reference proteome</keyword>
<accession>A0ABS8GMS5</accession>
<comment type="caution">
    <text evidence="5">The sequence shown here is derived from an EMBL/GenBank/DDBJ whole genome shotgun (WGS) entry which is preliminary data.</text>
</comment>